<organism evidence="2 3">
    <name type="scientific">Cryptolaemus montrouzieri</name>
    <dbReference type="NCBI Taxonomy" id="559131"/>
    <lineage>
        <taxon>Eukaryota</taxon>
        <taxon>Metazoa</taxon>
        <taxon>Ecdysozoa</taxon>
        <taxon>Arthropoda</taxon>
        <taxon>Hexapoda</taxon>
        <taxon>Insecta</taxon>
        <taxon>Pterygota</taxon>
        <taxon>Neoptera</taxon>
        <taxon>Endopterygota</taxon>
        <taxon>Coleoptera</taxon>
        <taxon>Polyphaga</taxon>
        <taxon>Cucujiformia</taxon>
        <taxon>Coccinelloidea</taxon>
        <taxon>Coccinellidae</taxon>
        <taxon>Scymninae</taxon>
        <taxon>Scymnini</taxon>
        <taxon>Cryptolaemus</taxon>
    </lineage>
</organism>
<accession>A0ABD2P9B8</accession>
<keyword evidence="3" id="KW-1185">Reference proteome</keyword>
<evidence type="ECO:0000256" key="1">
    <source>
        <dbReference type="SAM" id="MobiDB-lite"/>
    </source>
</evidence>
<feature type="region of interest" description="Disordered" evidence="1">
    <location>
        <begin position="447"/>
        <end position="472"/>
    </location>
</feature>
<proteinExistence type="predicted"/>
<dbReference type="AlphaFoldDB" id="A0ABD2P9B8"/>
<feature type="compositionally biased region" description="Acidic residues" evidence="1">
    <location>
        <begin position="526"/>
        <end position="542"/>
    </location>
</feature>
<comment type="caution">
    <text evidence="2">The sequence shown here is derived from an EMBL/GenBank/DDBJ whole genome shotgun (WGS) entry which is preliminary data.</text>
</comment>
<evidence type="ECO:0000313" key="2">
    <source>
        <dbReference type="EMBL" id="KAL3287439.1"/>
    </source>
</evidence>
<feature type="region of interest" description="Disordered" evidence="1">
    <location>
        <begin position="523"/>
        <end position="561"/>
    </location>
</feature>
<reference evidence="2 3" key="1">
    <citation type="journal article" date="2021" name="BMC Biol.">
        <title>Horizontally acquired antibacterial genes associated with adaptive radiation of ladybird beetles.</title>
        <authorList>
            <person name="Li H.S."/>
            <person name="Tang X.F."/>
            <person name="Huang Y.H."/>
            <person name="Xu Z.Y."/>
            <person name="Chen M.L."/>
            <person name="Du X.Y."/>
            <person name="Qiu B.Y."/>
            <person name="Chen P.T."/>
            <person name="Zhang W."/>
            <person name="Slipinski A."/>
            <person name="Escalona H.E."/>
            <person name="Waterhouse R.M."/>
            <person name="Zwick A."/>
            <person name="Pang H."/>
        </authorList>
    </citation>
    <scope>NUCLEOTIDE SEQUENCE [LARGE SCALE GENOMIC DNA]</scope>
    <source>
        <strain evidence="2">SYSU2018</strain>
    </source>
</reference>
<feature type="compositionally biased region" description="Polar residues" evidence="1">
    <location>
        <begin position="462"/>
        <end position="472"/>
    </location>
</feature>
<sequence>MDSFTENILARARQRQKLLQNYATDDEGMHQKLCAKPENKDYESLLSEKTKREPTQSPQKMKIDEEVNPQSPKNSSFNITGSTKTNTLNINKENFNMEIKVTSSENVRVEVEFEEESSDIVNEKHLGLRKDVKNKLNRLGKLYAGDGAEISSPIHRTEETFLSDRNDNLNIKKTENKIPIGKGLKGLASLAEDINHWEDDVKVKKYADKDSKNLRSKLYGNISVPASAKLTSRPSMISENSIQDKINVFNVKQKTDSPKKQTFIDQDRKNSDDCTKTLHLDPTLLNTLESQGFLKKTEGVNLIYDFNVKQNKELDKKKNEVVETKENKISTRKLDKFPSKCPMKTSIADRAHRFEPTQLRSGTPEPSSLPLSERKALFEKNSGAALLPKAPFGFAVPISENNKQKPENPVKITSVSTSKAMVKETSNPLSPLKSSENTRNVKNIFRNKSPSKTFSKEKDPVQENNPFKSGTSQATGIVSTMAALMAQKNTISQAQIENKVKEERKQDMDLLLNRFKRKKEQVQEQILEEDDTDESDSLDISEETPINYQRRSGSKRHSVSPKVASVLEDVKKIKVSPAKSGRLYPNLSDIEAATETEHEDRSYSPSPNNSRCDIVIDWVLFLFCFI</sequence>
<feature type="compositionally biased region" description="Basic and acidic residues" evidence="1">
    <location>
        <begin position="27"/>
        <end position="54"/>
    </location>
</feature>
<protein>
    <submittedName>
        <fullName evidence="2">Uncharacterized protein</fullName>
    </submittedName>
</protein>
<dbReference type="EMBL" id="JABFTP020000185">
    <property type="protein sequence ID" value="KAL3287439.1"/>
    <property type="molecule type" value="Genomic_DNA"/>
</dbReference>
<feature type="region of interest" description="Disordered" evidence="1">
    <location>
        <begin position="24"/>
        <end position="85"/>
    </location>
</feature>
<dbReference type="Proteomes" id="UP001516400">
    <property type="component" value="Unassembled WGS sequence"/>
</dbReference>
<evidence type="ECO:0000313" key="3">
    <source>
        <dbReference type="Proteomes" id="UP001516400"/>
    </source>
</evidence>
<name>A0ABD2P9B8_9CUCU</name>
<gene>
    <name evidence="2" type="ORF">HHI36_001910</name>
</gene>
<feature type="compositionally biased region" description="Polar residues" evidence="1">
    <location>
        <begin position="68"/>
        <end position="85"/>
    </location>
</feature>